<accession>A0ACC0IQ47</accession>
<keyword evidence="2" id="KW-1185">Reference proteome</keyword>
<comment type="caution">
    <text evidence="1">The sequence shown here is derived from an EMBL/GenBank/DDBJ whole genome shotgun (WGS) entry which is preliminary data.</text>
</comment>
<protein>
    <submittedName>
        <fullName evidence="1">Hydroquinone glucosyltransferase</fullName>
    </submittedName>
</protein>
<dbReference type="Proteomes" id="UP001060215">
    <property type="component" value="Chromosome 3"/>
</dbReference>
<evidence type="ECO:0000313" key="1">
    <source>
        <dbReference type="EMBL" id="KAI8028037.1"/>
    </source>
</evidence>
<proteinExistence type="predicted"/>
<organism evidence="1 2">
    <name type="scientific">Camellia lanceoleosa</name>
    <dbReference type="NCBI Taxonomy" id="1840588"/>
    <lineage>
        <taxon>Eukaryota</taxon>
        <taxon>Viridiplantae</taxon>
        <taxon>Streptophyta</taxon>
        <taxon>Embryophyta</taxon>
        <taxon>Tracheophyta</taxon>
        <taxon>Spermatophyta</taxon>
        <taxon>Magnoliopsida</taxon>
        <taxon>eudicotyledons</taxon>
        <taxon>Gunneridae</taxon>
        <taxon>Pentapetalae</taxon>
        <taxon>asterids</taxon>
        <taxon>Ericales</taxon>
        <taxon>Theaceae</taxon>
        <taxon>Camellia</taxon>
    </lineage>
</organism>
<evidence type="ECO:0000313" key="2">
    <source>
        <dbReference type="Proteomes" id="UP001060215"/>
    </source>
</evidence>
<gene>
    <name evidence="1" type="ORF">LOK49_LG02G00786</name>
</gene>
<name>A0ACC0IQ47_9ERIC</name>
<dbReference type="EMBL" id="CM045760">
    <property type="protein sequence ID" value="KAI8028037.1"/>
    <property type="molecule type" value="Genomic_DNA"/>
</dbReference>
<reference evidence="1 2" key="1">
    <citation type="journal article" date="2022" name="Plant J.">
        <title>Chromosome-level genome of Camellia lanceoleosa provides a valuable resource for understanding genome evolution and self-incompatibility.</title>
        <authorList>
            <person name="Gong W."/>
            <person name="Xiao S."/>
            <person name="Wang L."/>
            <person name="Liao Z."/>
            <person name="Chang Y."/>
            <person name="Mo W."/>
            <person name="Hu G."/>
            <person name="Li W."/>
            <person name="Zhao G."/>
            <person name="Zhu H."/>
            <person name="Hu X."/>
            <person name="Ji K."/>
            <person name="Xiang X."/>
            <person name="Song Q."/>
            <person name="Yuan D."/>
            <person name="Jin S."/>
            <person name="Zhang L."/>
        </authorList>
    </citation>
    <scope>NUCLEOTIDE SEQUENCE [LARGE SCALE GENOMIC DNA]</scope>
    <source>
        <strain evidence="1">SQ_2022a</strain>
    </source>
</reference>
<sequence>MNAAMLTEGLNVTLRSKSDESGLVGREEIAEVVKSLMKGEDRKKICRRMEGLKDAAAKILSGEGSYGKSLSKLAFRWKNQKNI</sequence>